<dbReference type="AlphaFoldDB" id="A0A9Q0FH35"/>
<dbReference type="EMBL" id="JAKUCV010005392">
    <property type="protein sequence ID" value="KAJ4831355.1"/>
    <property type="molecule type" value="Genomic_DNA"/>
</dbReference>
<sequence>MKLVKTRLRNKMEDDFLANYLIVYIGREIAEKFPIDQIIDDFDALKPRRARLR</sequence>
<reference evidence="1" key="1">
    <citation type="submission" date="2022-02" db="EMBL/GenBank/DDBJ databases">
        <authorList>
            <person name="Henning P.M."/>
            <person name="McCubbin A.G."/>
            <person name="Shore J.S."/>
        </authorList>
    </citation>
    <scope>NUCLEOTIDE SEQUENCE</scope>
    <source>
        <strain evidence="1">F60SS</strain>
        <tissue evidence="1">Leaves</tissue>
    </source>
</reference>
<organism evidence="1 2">
    <name type="scientific">Turnera subulata</name>
    <dbReference type="NCBI Taxonomy" id="218843"/>
    <lineage>
        <taxon>Eukaryota</taxon>
        <taxon>Viridiplantae</taxon>
        <taxon>Streptophyta</taxon>
        <taxon>Embryophyta</taxon>
        <taxon>Tracheophyta</taxon>
        <taxon>Spermatophyta</taxon>
        <taxon>Magnoliopsida</taxon>
        <taxon>eudicotyledons</taxon>
        <taxon>Gunneridae</taxon>
        <taxon>Pentapetalae</taxon>
        <taxon>rosids</taxon>
        <taxon>fabids</taxon>
        <taxon>Malpighiales</taxon>
        <taxon>Passifloraceae</taxon>
        <taxon>Turnera</taxon>
    </lineage>
</organism>
<gene>
    <name evidence="1" type="ORF">Tsubulata_040979</name>
</gene>
<name>A0A9Q0FH35_9ROSI</name>
<dbReference type="Proteomes" id="UP001141552">
    <property type="component" value="Unassembled WGS sequence"/>
</dbReference>
<evidence type="ECO:0000313" key="1">
    <source>
        <dbReference type="EMBL" id="KAJ4831355.1"/>
    </source>
</evidence>
<dbReference type="OrthoDB" id="1164622at2759"/>
<proteinExistence type="predicted"/>
<reference evidence="1" key="2">
    <citation type="journal article" date="2023" name="Plants (Basel)">
        <title>Annotation of the Turnera subulata (Passifloraceae) Draft Genome Reveals the S-Locus Evolved after the Divergence of Turneroideae from Passifloroideae in a Stepwise Manner.</title>
        <authorList>
            <person name="Henning P.M."/>
            <person name="Roalson E.H."/>
            <person name="Mir W."/>
            <person name="McCubbin A.G."/>
            <person name="Shore J.S."/>
        </authorList>
    </citation>
    <scope>NUCLEOTIDE SEQUENCE</scope>
    <source>
        <strain evidence="1">F60SS</strain>
    </source>
</reference>
<protein>
    <submittedName>
        <fullName evidence="1">Uncharacterized protein</fullName>
    </submittedName>
</protein>
<accession>A0A9Q0FH35</accession>
<evidence type="ECO:0000313" key="2">
    <source>
        <dbReference type="Proteomes" id="UP001141552"/>
    </source>
</evidence>
<keyword evidence="2" id="KW-1185">Reference proteome</keyword>
<comment type="caution">
    <text evidence="1">The sequence shown here is derived from an EMBL/GenBank/DDBJ whole genome shotgun (WGS) entry which is preliminary data.</text>
</comment>